<proteinExistence type="predicted"/>
<sequence length="98" mass="10489">MMYDADQRGAERAEAEAAAASLKAAITAAMESVLADLEAEASAAPNRVVRRAIRSKGRRIKAAGTKAHRVIDAMLHQGTHTLERVHNDALRLLSDALS</sequence>
<dbReference type="RefSeq" id="WP_097279807.1">
    <property type="nucleotide sequence ID" value="NZ_OCNJ01000006.1"/>
</dbReference>
<accession>A0A286GM92</accession>
<evidence type="ECO:0000313" key="2">
    <source>
        <dbReference type="Proteomes" id="UP000219621"/>
    </source>
</evidence>
<organism evidence="1 2">
    <name type="scientific">Caenispirillum bisanense</name>
    <dbReference type="NCBI Taxonomy" id="414052"/>
    <lineage>
        <taxon>Bacteria</taxon>
        <taxon>Pseudomonadati</taxon>
        <taxon>Pseudomonadota</taxon>
        <taxon>Alphaproteobacteria</taxon>
        <taxon>Rhodospirillales</taxon>
        <taxon>Novispirillaceae</taxon>
        <taxon>Caenispirillum</taxon>
    </lineage>
</organism>
<protein>
    <submittedName>
        <fullName evidence="1">Uncharacterized protein</fullName>
    </submittedName>
</protein>
<dbReference type="Proteomes" id="UP000219621">
    <property type="component" value="Unassembled WGS sequence"/>
</dbReference>
<dbReference type="AlphaFoldDB" id="A0A286GM92"/>
<reference evidence="1 2" key="1">
    <citation type="submission" date="2017-09" db="EMBL/GenBank/DDBJ databases">
        <authorList>
            <person name="Ehlers B."/>
            <person name="Leendertz F.H."/>
        </authorList>
    </citation>
    <scope>NUCLEOTIDE SEQUENCE [LARGE SCALE GENOMIC DNA]</scope>
    <source>
        <strain evidence="1 2">USBA 140</strain>
    </source>
</reference>
<gene>
    <name evidence="1" type="ORF">SAMN05421508_10621</name>
</gene>
<name>A0A286GM92_9PROT</name>
<keyword evidence="2" id="KW-1185">Reference proteome</keyword>
<evidence type="ECO:0000313" key="1">
    <source>
        <dbReference type="EMBL" id="SOD96647.1"/>
    </source>
</evidence>
<dbReference type="EMBL" id="OCNJ01000006">
    <property type="protein sequence ID" value="SOD96647.1"/>
    <property type="molecule type" value="Genomic_DNA"/>
</dbReference>